<feature type="transmembrane region" description="Helical" evidence="2">
    <location>
        <begin position="32"/>
        <end position="53"/>
    </location>
</feature>
<name>A0A7W6GC94_9HYPH</name>
<accession>A0A7W6GC94</accession>
<feature type="compositionally biased region" description="Basic residues" evidence="1">
    <location>
        <begin position="16"/>
        <end position="27"/>
    </location>
</feature>
<evidence type="ECO:0000256" key="1">
    <source>
        <dbReference type="SAM" id="MobiDB-lite"/>
    </source>
</evidence>
<sequence>MADLGMSHTHADHYRSARSRKPATTRSRLHRAANAALVVAAFTFLAALVCGVIS</sequence>
<feature type="region of interest" description="Disordered" evidence="1">
    <location>
        <begin position="1"/>
        <end position="27"/>
    </location>
</feature>
<evidence type="ECO:0000256" key="2">
    <source>
        <dbReference type="SAM" id="Phobius"/>
    </source>
</evidence>
<organism evidence="3 4">
    <name type="scientific">Rhizobium metallidurans</name>
    <dbReference type="NCBI Taxonomy" id="1265931"/>
    <lineage>
        <taxon>Bacteria</taxon>
        <taxon>Pseudomonadati</taxon>
        <taxon>Pseudomonadota</taxon>
        <taxon>Alphaproteobacteria</taxon>
        <taxon>Hyphomicrobiales</taxon>
        <taxon>Rhizobiaceae</taxon>
        <taxon>Rhizobium/Agrobacterium group</taxon>
        <taxon>Rhizobium</taxon>
    </lineage>
</organism>
<gene>
    <name evidence="3" type="ORF">GGQ67_002063</name>
</gene>
<proteinExistence type="predicted"/>
<keyword evidence="2" id="KW-0812">Transmembrane</keyword>
<reference evidence="3 4" key="1">
    <citation type="submission" date="2020-08" db="EMBL/GenBank/DDBJ databases">
        <title>Genomic Encyclopedia of Type Strains, Phase IV (KMG-IV): sequencing the most valuable type-strain genomes for metagenomic binning, comparative biology and taxonomic classification.</title>
        <authorList>
            <person name="Goeker M."/>
        </authorList>
    </citation>
    <scope>NUCLEOTIDE SEQUENCE [LARGE SCALE GENOMIC DNA]</scope>
    <source>
        <strain evidence="3 4">DSM 26575</strain>
    </source>
</reference>
<dbReference type="EMBL" id="JACIDW010000004">
    <property type="protein sequence ID" value="MBB3964406.1"/>
    <property type="molecule type" value="Genomic_DNA"/>
</dbReference>
<evidence type="ECO:0000313" key="3">
    <source>
        <dbReference type="EMBL" id="MBB3964406.1"/>
    </source>
</evidence>
<keyword evidence="2" id="KW-0472">Membrane</keyword>
<comment type="caution">
    <text evidence="3">The sequence shown here is derived from an EMBL/GenBank/DDBJ whole genome shotgun (WGS) entry which is preliminary data.</text>
</comment>
<evidence type="ECO:0008006" key="5">
    <source>
        <dbReference type="Google" id="ProtNLM"/>
    </source>
</evidence>
<keyword evidence="4" id="KW-1185">Reference proteome</keyword>
<protein>
    <recommendedName>
        <fullName evidence="5">Transmembrane protein</fullName>
    </recommendedName>
</protein>
<dbReference type="Proteomes" id="UP000582090">
    <property type="component" value="Unassembled WGS sequence"/>
</dbReference>
<keyword evidence="2" id="KW-1133">Transmembrane helix</keyword>
<dbReference type="AlphaFoldDB" id="A0A7W6GC94"/>
<evidence type="ECO:0000313" key="4">
    <source>
        <dbReference type="Proteomes" id="UP000582090"/>
    </source>
</evidence>